<keyword evidence="9 13" id="KW-0066">ATP synthesis</keyword>
<reference evidence="16 17" key="1">
    <citation type="submission" date="2018-03" db="EMBL/GenBank/DDBJ databases">
        <title>Genomic Encyclopedia of Archaeal and Bacterial Type Strains, Phase II (KMG-II): from individual species to whole genera.</title>
        <authorList>
            <person name="Goeker M."/>
        </authorList>
    </citation>
    <scope>NUCLEOTIDE SEQUENCE [LARGE SCALE GENOMIC DNA]</scope>
    <source>
        <strain evidence="16 17">DSM 100212</strain>
    </source>
</reference>
<evidence type="ECO:0000256" key="8">
    <source>
        <dbReference type="ARBA" id="ARBA00023136"/>
    </source>
</evidence>
<keyword evidence="6 13" id="KW-1133">Transmembrane helix</keyword>
<dbReference type="GO" id="GO:0046961">
    <property type="term" value="F:proton-transporting ATPase activity, rotational mechanism"/>
    <property type="evidence" value="ECO:0007669"/>
    <property type="project" value="TreeGrafter"/>
</dbReference>
<dbReference type="GO" id="GO:0005886">
    <property type="term" value="C:plasma membrane"/>
    <property type="evidence" value="ECO:0007669"/>
    <property type="project" value="UniProtKB-SubCell"/>
</dbReference>
<comment type="subunit">
    <text evidence="13">F-type ATPases have 2 components, F(1) - the catalytic core - and F(0) - the membrane proton channel. F(1) has five subunits: alpha(3), beta(3), gamma(1), delta(1), epsilon(1). F(0) has three main subunits: a(1), b(2) and c(10-14). The alpha and beta chains form an alternating ring which encloses part of the gamma chain. F(1) is attached to F(0) by a central stalk formed by the gamma and epsilon chains, while a peripheral stalk is formed by the delta and b chains.</text>
</comment>
<proteinExistence type="inferred from homology"/>
<evidence type="ECO:0000256" key="13">
    <source>
        <dbReference type="HAMAP-Rule" id="MF_01398"/>
    </source>
</evidence>
<evidence type="ECO:0000256" key="14">
    <source>
        <dbReference type="RuleBase" id="RU003848"/>
    </source>
</evidence>
<dbReference type="Proteomes" id="UP000238392">
    <property type="component" value="Unassembled WGS sequence"/>
</dbReference>
<evidence type="ECO:0000313" key="17">
    <source>
        <dbReference type="Proteomes" id="UP000238392"/>
    </source>
</evidence>
<dbReference type="EMBL" id="PVTQ01000017">
    <property type="protein sequence ID" value="PRY85201.1"/>
    <property type="molecule type" value="Genomic_DNA"/>
</dbReference>
<keyword evidence="13" id="KW-1003">Cell membrane</keyword>
<evidence type="ECO:0000256" key="3">
    <source>
        <dbReference type="ARBA" id="ARBA00022547"/>
    </source>
</evidence>
<keyword evidence="15" id="KW-0175">Coiled coil</keyword>
<dbReference type="RefSeq" id="WP_106267726.1">
    <property type="nucleotide sequence ID" value="NZ_PVTQ01000017.1"/>
</dbReference>
<accession>A0A2T0WES1</accession>
<dbReference type="PANTHER" id="PTHR33445:SF2">
    <property type="entry name" value="ATP SYNTHASE SUBUNIT B', CHLOROPLASTIC"/>
    <property type="match status" value="1"/>
</dbReference>
<evidence type="ECO:0000256" key="15">
    <source>
        <dbReference type="SAM" id="Coils"/>
    </source>
</evidence>
<dbReference type="HAMAP" id="MF_01398">
    <property type="entry name" value="ATP_synth_b_bprime"/>
    <property type="match status" value="1"/>
</dbReference>
<keyword evidence="4 13" id="KW-0812">Transmembrane</keyword>
<dbReference type="AlphaFoldDB" id="A0A2T0WES1"/>
<keyword evidence="2 13" id="KW-0813">Transport</keyword>
<protein>
    <recommendedName>
        <fullName evidence="13">ATP synthase subunit b</fullName>
    </recommendedName>
    <alternativeName>
        <fullName evidence="13">ATP synthase F(0) sector subunit b</fullName>
    </alternativeName>
    <alternativeName>
        <fullName evidence="13">ATPase subunit I</fullName>
    </alternativeName>
    <alternativeName>
        <fullName evidence="13">F-type ATPase subunit b</fullName>
        <shortName evidence="13">F-ATPase subunit b</shortName>
    </alternativeName>
</protein>
<keyword evidence="7 13" id="KW-0406">Ion transport</keyword>
<dbReference type="Pfam" id="PF00430">
    <property type="entry name" value="ATP-synt_B"/>
    <property type="match status" value="1"/>
</dbReference>
<name>A0A2T0WES1_9RHOB</name>
<dbReference type="InterPro" id="IPR050059">
    <property type="entry name" value="ATP_synthase_B_chain"/>
</dbReference>
<comment type="subcellular location">
    <subcellularLocation>
        <location evidence="13">Cell membrane</location>
        <topology evidence="13">Single-pass membrane protein</topology>
    </subcellularLocation>
    <subcellularLocation>
        <location evidence="12">Endomembrane system</location>
        <topology evidence="12">Single-pass membrane protein</topology>
    </subcellularLocation>
</comment>
<dbReference type="OrthoDB" id="466272at2"/>
<comment type="similarity">
    <text evidence="1 13 14">Belongs to the ATPase B chain family.</text>
</comment>
<comment type="function">
    <text evidence="10 13">F(1)F(0) ATP synthase produces ATP from ADP in the presence of a proton or sodium gradient. F-type ATPases consist of two structural domains, F(1) containing the extramembraneous catalytic core and F(0) containing the membrane proton channel, linked together by a central stalk and a peripheral stalk. During catalysis, ATP synthesis in the catalytic domain of F(1) is coupled via a rotary mechanism of the central stalk subunits to proton translocation.</text>
</comment>
<keyword evidence="3 13" id="KW-0138">CF(0)</keyword>
<evidence type="ECO:0000256" key="4">
    <source>
        <dbReference type="ARBA" id="ARBA00022692"/>
    </source>
</evidence>
<keyword evidence="5 13" id="KW-0375">Hydrogen ion transport</keyword>
<comment type="caution">
    <text evidence="16">The sequence shown here is derived from an EMBL/GenBank/DDBJ whole genome shotgun (WGS) entry which is preliminary data.</text>
</comment>
<evidence type="ECO:0000256" key="2">
    <source>
        <dbReference type="ARBA" id="ARBA00022448"/>
    </source>
</evidence>
<dbReference type="CDD" id="cd06503">
    <property type="entry name" value="ATP-synt_Fo_b"/>
    <property type="match status" value="1"/>
</dbReference>
<evidence type="ECO:0000256" key="12">
    <source>
        <dbReference type="ARBA" id="ARBA00037847"/>
    </source>
</evidence>
<organism evidence="16 17">
    <name type="scientific">Donghicola tyrosinivorans</name>
    <dbReference type="NCBI Taxonomy" id="1652492"/>
    <lineage>
        <taxon>Bacteria</taxon>
        <taxon>Pseudomonadati</taxon>
        <taxon>Pseudomonadota</taxon>
        <taxon>Alphaproteobacteria</taxon>
        <taxon>Rhodobacterales</taxon>
        <taxon>Roseobacteraceae</taxon>
        <taxon>Donghicola</taxon>
    </lineage>
</organism>
<keyword evidence="17" id="KW-1185">Reference proteome</keyword>
<dbReference type="InterPro" id="IPR002146">
    <property type="entry name" value="ATP_synth_b/b'su_bac/chlpt"/>
</dbReference>
<dbReference type="GO" id="GO:0012505">
    <property type="term" value="C:endomembrane system"/>
    <property type="evidence" value="ECO:0007669"/>
    <property type="project" value="UniProtKB-SubCell"/>
</dbReference>
<comment type="function">
    <text evidence="11">Component of the F(0) channel, it forms part of the peripheral stalk, linking F(1) to F(0). The b'-subunit is a diverged and duplicated form of b found in plants and photosynthetic bacteria.</text>
</comment>
<keyword evidence="8 13" id="KW-0472">Membrane</keyword>
<feature type="coiled-coil region" evidence="15">
    <location>
        <begin position="45"/>
        <end position="72"/>
    </location>
</feature>
<evidence type="ECO:0000256" key="6">
    <source>
        <dbReference type="ARBA" id="ARBA00022989"/>
    </source>
</evidence>
<dbReference type="GO" id="GO:0046933">
    <property type="term" value="F:proton-transporting ATP synthase activity, rotational mechanism"/>
    <property type="evidence" value="ECO:0007669"/>
    <property type="project" value="UniProtKB-UniRule"/>
</dbReference>
<dbReference type="PANTHER" id="PTHR33445">
    <property type="entry name" value="ATP SYNTHASE SUBUNIT B', CHLOROPLASTIC"/>
    <property type="match status" value="1"/>
</dbReference>
<evidence type="ECO:0000313" key="16">
    <source>
        <dbReference type="EMBL" id="PRY85201.1"/>
    </source>
</evidence>
<evidence type="ECO:0000256" key="1">
    <source>
        <dbReference type="ARBA" id="ARBA00005513"/>
    </source>
</evidence>
<evidence type="ECO:0000256" key="11">
    <source>
        <dbReference type="ARBA" id="ARBA00025614"/>
    </source>
</evidence>
<evidence type="ECO:0000256" key="5">
    <source>
        <dbReference type="ARBA" id="ARBA00022781"/>
    </source>
</evidence>
<evidence type="ECO:0000256" key="10">
    <source>
        <dbReference type="ARBA" id="ARBA00025198"/>
    </source>
</evidence>
<evidence type="ECO:0000256" key="7">
    <source>
        <dbReference type="ARBA" id="ARBA00023065"/>
    </source>
</evidence>
<dbReference type="GO" id="GO:0045259">
    <property type="term" value="C:proton-transporting ATP synthase complex"/>
    <property type="evidence" value="ECO:0007669"/>
    <property type="project" value="UniProtKB-KW"/>
</dbReference>
<gene>
    <name evidence="13" type="primary">atpF</name>
    <name evidence="16" type="ORF">CLV74_11726</name>
</gene>
<sequence>MQIDWWTLGLQTVNFLIVIWLLCRFLYRPIRKVIADREAADRAATEAAEAKVRSAEQAMQAYQAKLDAFEAEKQAQITSLHETLEAERVKRLADVQAEAEAALTAGRAKIAAEKATAQTALRADIVALAEDLARKALSSVGDDPLAAAAGYLDGVTATELDGLKQQLGPDAPITVISAQEFGAKRQAKWRMALTTRLGPDVPVTFQQDPSLLAGVELHFPHAALRFSAADRLHRAASALET</sequence>
<feature type="transmembrane region" description="Helical" evidence="13">
    <location>
        <begin position="6"/>
        <end position="27"/>
    </location>
</feature>
<evidence type="ECO:0000256" key="9">
    <source>
        <dbReference type="ARBA" id="ARBA00023310"/>
    </source>
</evidence>